<proteinExistence type="predicted"/>
<name>A0ACC3SRV6_LIPKO</name>
<feature type="non-terminal residue" evidence="1">
    <location>
        <position position="130"/>
    </location>
</feature>
<organism evidence="1 2">
    <name type="scientific">Lipomyces kononenkoae</name>
    <name type="common">Yeast</name>
    <dbReference type="NCBI Taxonomy" id="34357"/>
    <lineage>
        <taxon>Eukaryota</taxon>
        <taxon>Fungi</taxon>
        <taxon>Dikarya</taxon>
        <taxon>Ascomycota</taxon>
        <taxon>Saccharomycotina</taxon>
        <taxon>Lipomycetes</taxon>
        <taxon>Lipomycetales</taxon>
        <taxon>Lipomycetaceae</taxon>
        <taxon>Lipomyces</taxon>
    </lineage>
</organism>
<dbReference type="Proteomes" id="UP001433508">
    <property type="component" value="Unassembled WGS sequence"/>
</dbReference>
<evidence type="ECO:0000313" key="2">
    <source>
        <dbReference type="Proteomes" id="UP001433508"/>
    </source>
</evidence>
<sequence>MPTPTQTHSSNPIAITSQVVIPLSVGVRIEAANGVIYDTERLIRLNPLVQECEQLPLETENENLSDWGKQGRYRLVDKLLILGGMISTNTEYYATFTIQEADTNNKTVGVVFDVQGSMGVDLALDSYREG</sequence>
<accession>A0ACC3SRV6</accession>
<protein>
    <submittedName>
        <fullName evidence="1">Uncharacterized protein</fullName>
    </submittedName>
</protein>
<gene>
    <name evidence="1" type="ORF">V1525DRAFT_391526</name>
</gene>
<comment type="caution">
    <text evidence="1">The sequence shown here is derived from an EMBL/GenBank/DDBJ whole genome shotgun (WGS) entry which is preliminary data.</text>
</comment>
<keyword evidence="2" id="KW-1185">Reference proteome</keyword>
<reference evidence="2" key="1">
    <citation type="journal article" date="2024" name="Front. Bioeng. Biotechnol.">
        <title>Genome-scale model development and genomic sequencing of the oleaginous clade Lipomyces.</title>
        <authorList>
            <person name="Czajka J.J."/>
            <person name="Han Y."/>
            <person name="Kim J."/>
            <person name="Mondo S.J."/>
            <person name="Hofstad B.A."/>
            <person name="Robles A."/>
            <person name="Haridas S."/>
            <person name="Riley R."/>
            <person name="LaButti K."/>
            <person name="Pangilinan J."/>
            <person name="Andreopoulos W."/>
            <person name="Lipzen A."/>
            <person name="Yan J."/>
            <person name="Wang M."/>
            <person name="Ng V."/>
            <person name="Grigoriev I.V."/>
            <person name="Spatafora J.W."/>
            <person name="Magnuson J.K."/>
            <person name="Baker S.E."/>
            <person name="Pomraning K.R."/>
        </authorList>
    </citation>
    <scope>NUCLEOTIDE SEQUENCE [LARGE SCALE GENOMIC DNA]</scope>
    <source>
        <strain evidence="2">CBS 7786</strain>
    </source>
</reference>
<evidence type="ECO:0000313" key="1">
    <source>
        <dbReference type="EMBL" id="KAK9234363.1"/>
    </source>
</evidence>
<dbReference type="EMBL" id="MU971484">
    <property type="protein sequence ID" value="KAK9234363.1"/>
    <property type="molecule type" value="Genomic_DNA"/>
</dbReference>